<sequence>MAKKERRYRVTIRCLSCGERFLLRGRKDEDGNLTTGFKRCICGNDKQLHIDYTEE</sequence>
<organism evidence="1 2">
    <name type="scientific">Aliibacillus thermotolerans</name>
    <dbReference type="NCBI Taxonomy" id="1834418"/>
    <lineage>
        <taxon>Bacteria</taxon>
        <taxon>Bacillati</taxon>
        <taxon>Bacillota</taxon>
        <taxon>Bacilli</taxon>
        <taxon>Bacillales</taxon>
        <taxon>Bacillaceae</taxon>
        <taxon>Aliibacillus</taxon>
    </lineage>
</organism>
<dbReference type="Proteomes" id="UP001596143">
    <property type="component" value="Unassembled WGS sequence"/>
</dbReference>
<evidence type="ECO:0000313" key="2">
    <source>
        <dbReference type="Proteomes" id="UP001596143"/>
    </source>
</evidence>
<evidence type="ECO:0000313" key="1">
    <source>
        <dbReference type="EMBL" id="MFC5628501.1"/>
    </source>
</evidence>
<name>A0ABW0U8B5_9BACI</name>
<gene>
    <name evidence="1" type="ORF">ACFPTR_06270</name>
</gene>
<protein>
    <submittedName>
        <fullName evidence="1">Uncharacterized protein</fullName>
    </submittedName>
</protein>
<reference evidence="2" key="1">
    <citation type="journal article" date="2019" name="Int. J. Syst. Evol. Microbiol.">
        <title>The Global Catalogue of Microorganisms (GCM) 10K type strain sequencing project: providing services to taxonomists for standard genome sequencing and annotation.</title>
        <authorList>
            <consortium name="The Broad Institute Genomics Platform"/>
            <consortium name="The Broad Institute Genome Sequencing Center for Infectious Disease"/>
            <person name="Wu L."/>
            <person name="Ma J."/>
        </authorList>
    </citation>
    <scope>NUCLEOTIDE SEQUENCE [LARGE SCALE GENOMIC DNA]</scope>
    <source>
        <strain evidence="2">CGMCC 1.15790</strain>
    </source>
</reference>
<accession>A0ABW0U8B5</accession>
<comment type="caution">
    <text evidence="1">The sequence shown here is derived from an EMBL/GenBank/DDBJ whole genome shotgun (WGS) entry which is preliminary data.</text>
</comment>
<dbReference type="RefSeq" id="WP_270896746.1">
    <property type="nucleotide sequence ID" value="NZ_JBHSPF010000023.1"/>
</dbReference>
<dbReference type="EMBL" id="JBHSPF010000023">
    <property type="protein sequence ID" value="MFC5628501.1"/>
    <property type="molecule type" value="Genomic_DNA"/>
</dbReference>
<proteinExistence type="predicted"/>
<keyword evidence="2" id="KW-1185">Reference proteome</keyword>